<evidence type="ECO:0008006" key="3">
    <source>
        <dbReference type="Google" id="ProtNLM"/>
    </source>
</evidence>
<dbReference type="PANTHER" id="PTHR46082">
    <property type="entry name" value="ATP/GTP-BINDING PROTEIN-RELATED"/>
    <property type="match status" value="1"/>
</dbReference>
<dbReference type="PANTHER" id="PTHR46082:SF11">
    <property type="entry name" value="AAA+ ATPASE DOMAIN-CONTAINING PROTEIN-RELATED"/>
    <property type="match status" value="1"/>
</dbReference>
<reference evidence="1" key="1">
    <citation type="journal article" date="2020" name="Stud. Mycol.">
        <title>101 Dothideomycetes genomes: a test case for predicting lifestyles and emergence of pathogens.</title>
        <authorList>
            <person name="Haridas S."/>
            <person name="Albert R."/>
            <person name="Binder M."/>
            <person name="Bloem J."/>
            <person name="Labutti K."/>
            <person name="Salamov A."/>
            <person name="Andreopoulos B."/>
            <person name="Baker S."/>
            <person name="Barry K."/>
            <person name="Bills G."/>
            <person name="Bluhm B."/>
            <person name="Cannon C."/>
            <person name="Castanera R."/>
            <person name="Culley D."/>
            <person name="Daum C."/>
            <person name="Ezra D."/>
            <person name="Gonzalez J."/>
            <person name="Henrissat B."/>
            <person name="Kuo A."/>
            <person name="Liang C."/>
            <person name="Lipzen A."/>
            <person name="Lutzoni F."/>
            <person name="Magnuson J."/>
            <person name="Mondo S."/>
            <person name="Nolan M."/>
            <person name="Ohm R."/>
            <person name="Pangilinan J."/>
            <person name="Park H.-J."/>
            <person name="Ramirez L."/>
            <person name="Alfaro M."/>
            <person name="Sun H."/>
            <person name="Tritt A."/>
            <person name="Yoshinaga Y."/>
            <person name="Zwiers L.-H."/>
            <person name="Turgeon B."/>
            <person name="Goodwin S."/>
            <person name="Spatafora J."/>
            <person name="Crous P."/>
            <person name="Grigoriev I."/>
        </authorList>
    </citation>
    <scope>NUCLEOTIDE SEQUENCE</scope>
    <source>
        <strain evidence="1">CBS 161.51</strain>
    </source>
</reference>
<proteinExistence type="predicted"/>
<dbReference type="InterPro" id="IPR011990">
    <property type="entry name" value="TPR-like_helical_dom_sf"/>
</dbReference>
<gene>
    <name evidence="1" type="ORF">EJ02DRAFT_348519</name>
</gene>
<dbReference type="Pfam" id="PF13374">
    <property type="entry name" value="TPR_10"/>
    <property type="match status" value="1"/>
</dbReference>
<dbReference type="OrthoDB" id="5986190at2759"/>
<evidence type="ECO:0000313" key="1">
    <source>
        <dbReference type="EMBL" id="KAF1941100.1"/>
    </source>
</evidence>
<protein>
    <recommendedName>
        <fullName evidence="3">Kinesin light chain</fullName>
    </recommendedName>
</protein>
<dbReference type="EMBL" id="ML976052">
    <property type="protein sequence ID" value="KAF1941100.1"/>
    <property type="molecule type" value="Genomic_DNA"/>
</dbReference>
<organism evidence="1 2">
    <name type="scientific">Clathrospora elynae</name>
    <dbReference type="NCBI Taxonomy" id="706981"/>
    <lineage>
        <taxon>Eukaryota</taxon>
        <taxon>Fungi</taxon>
        <taxon>Dikarya</taxon>
        <taxon>Ascomycota</taxon>
        <taxon>Pezizomycotina</taxon>
        <taxon>Dothideomycetes</taxon>
        <taxon>Pleosporomycetidae</taxon>
        <taxon>Pleosporales</taxon>
        <taxon>Diademaceae</taxon>
        <taxon>Clathrospora</taxon>
    </lineage>
</organism>
<dbReference type="Gene3D" id="1.25.40.10">
    <property type="entry name" value="Tetratricopeptide repeat domain"/>
    <property type="match status" value="1"/>
</dbReference>
<dbReference type="SUPFAM" id="SSF48452">
    <property type="entry name" value="TPR-like"/>
    <property type="match status" value="1"/>
</dbReference>
<keyword evidence="2" id="KW-1185">Reference proteome</keyword>
<feature type="non-terminal residue" evidence="1">
    <location>
        <position position="1"/>
    </location>
</feature>
<name>A0A6A5SN25_9PLEO</name>
<evidence type="ECO:0000313" key="2">
    <source>
        <dbReference type="Proteomes" id="UP000800038"/>
    </source>
</evidence>
<dbReference type="InterPro" id="IPR053137">
    <property type="entry name" value="NLR-like"/>
</dbReference>
<sequence>EELEVQVIETFKKKLGADHPDTLTSIANLALTYRNQGRLDAAEELEDNPSTLTSVANLAFTWKAQGWSAEAIVLLRQCEQQSQQVLKAGHPNLKSSLTVPEQWQTV</sequence>
<dbReference type="AlphaFoldDB" id="A0A6A5SN25"/>
<accession>A0A6A5SN25</accession>
<dbReference type="Proteomes" id="UP000800038">
    <property type="component" value="Unassembled WGS sequence"/>
</dbReference>